<evidence type="ECO:0000259" key="2">
    <source>
        <dbReference type="Pfam" id="PF13579"/>
    </source>
</evidence>
<feature type="domain" description="Glycosyl transferase family 1" evidence="1">
    <location>
        <begin position="217"/>
        <end position="385"/>
    </location>
</feature>
<dbReference type="EMBL" id="SACK01000007">
    <property type="protein sequence ID" value="RVT99763.1"/>
    <property type="molecule type" value="Genomic_DNA"/>
</dbReference>
<dbReference type="GO" id="GO:0016758">
    <property type="term" value="F:hexosyltransferase activity"/>
    <property type="evidence" value="ECO:0007669"/>
    <property type="project" value="TreeGrafter"/>
</dbReference>
<organism evidence="3 4">
    <name type="scientific">Mucilaginibacter limnophilus</name>
    <dbReference type="NCBI Taxonomy" id="1932778"/>
    <lineage>
        <taxon>Bacteria</taxon>
        <taxon>Pseudomonadati</taxon>
        <taxon>Bacteroidota</taxon>
        <taxon>Sphingobacteriia</taxon>
        <taxon>Sphingobacteriales</taxon>
        <taxon>Sphingobacteriaceae</taxon>
        <taxon>Mucilaginibacter</taxon>
    </lineage>
</organism>
<dbReference type="NCBIfam" id="NF007640">
    <property type="entry name" value="PRK10307.1"/>
    <property type="match status" value="1"/>
</dbReference>
<dbReference type="PANTHER" id="PTHR45947">
    <property type="entry name" value="SULFOQUINOVOSYL TRANSFERASE SQD2"/>
    <property type="match status" value="1"/>
</dbReference>
<dbReference type="AlphaFoldDB" id="A0A437MQ42"/>
<dbReference type="InterPro" id="IPR001296">
    <property type="entry name" value="Glyco_trans_1"/>
</dbReference>
<evidence type="ECO:0000313" key="4">
    <source>
        <dbReference type="Proteomes" id="UP000282759"/>
    </source>
</evidence>
<dbReference type="InterPro" id="IPR028098">
    <property type="entry name" value="Glyco_trans_4-like_N"/>
</dbReference>
<feature type="domain" description="Glycosyltransferase subfamily 4-like N-terminal" evidence="2">
    <location>
        <begin position="15"/>
        <end position="203"/>
    </location>
</feature>
<evidence type="ECO:0000259" key="1">
    <source>
        <dbReference type="Pfam" id="PF00534"/>
    </source>
</evidence>
<reference evidence="3 4" key="1">
    <citation type="submission" date="2019-01" db="EMBL/GenBank/DDBJ databases">
        <authorList>
            <person name="Chen W.-M."/>
        </authorList>
    </citation>
    <scope>NUCLEOTIDE SEQUENCE [LARGE SCALE GENOMIC DNA]</scope>
    <source>
        <strain evidence="3 4">YBJ-36</strain>
    </source>
</reference>
<name>A0A437MQ42_9SPHI</name>
<sequence>MRILVFGINYAPELTGIGKYTGEMCEWLASHGHEVNMITAMPYYPEWSVHSSHKGKWWHTEKINGVKVHRCPLYVPKEVSSMKRIIHEFTFLLSSLVYWFKFLFGQKQDVVMCIVPAFHLGFMSLLYSKIRGVKMIYHVQDLQVDAARQLDLIKNKTFLNLLFKMEYFILKHSNYVSTISKGMLNKILQKGIPEAKTFMLYNWVDTQHIRPLSKEQSLRSRLGLAETDKVVIYSGNLGEKQGLEIIVEAAAALPDVNFLIFGSGGGKEKLQDLVYHSGVSNVSFHPFLPYSELPNLLATGDIHLVLQKSSAADLVMPSKLTSILAAGGCPLVTALPGTSLYDIIHENDMGLLIAPDSAALLTDCIAEAFTSELQVIRANARAYARQSLDKDFILARFDKFLSTGKKDAQTEAVAV</sequence>
<evidence type="ECO:0000313" key="3">
    <source>
        <dbReference type="EMBL" id="RVT99763.1"/>
    </source>
</evidence>
<dbReference type="Pfam" id="PF00534">
    <property type="entry name" value="Glycos_transf_1"/>
    <property type="match status" value="1"/>
</dbReference>
<dbReference type="PANTHER" id="PTHR45947:SF3">
    <property type="entry name" value="SULFOQUINOVOSYL TRANSFERASE SQD2"/>
    <property type="match status" value="1"/>
</dbReference>
<keyword evidence="3" id="KW-0808">Transferase</keyword>
<accession>A0A437MQ42</accession>
<protein>
    <submittedName>
        <fullName evidence="3">Colanic acid biosynthesis glycosyltransferase WcaI</fullName>
    </submittedName>
</protein>
<gene>
    <name evidence="3" type="primary">wcaI</name>
    <name evidence="3" type="ORF">EOD41_15065</name>
</gene>
<dbReference type="Pfam" id="PF13579">
    <property type="entry name" value="Glyco_trans_4_4"/>
    <property type="match status" value="1"/>
</dbReference>
<dbReference type="OrthoDB" id="9811902at2"/>
<dbReference type="Proteomes" id="UP000282759">
    <property type="component" value="Unassembled WGS sequence"/>
</dbReference>
<dbReference type="SUPFAM" id="SSF53756">
    <property type="entry name" value="UDP-Glycosyltransferase/glycogen phosphorylase"/>
    <property type="match status" value="1"/>
</dbReference>
<dbReference type="RefSeq" id="WP_127706392.1">
    <property type="nucleotide sequence ID" value="NZ_SACK01000007.1"/>
</dbReference>
<proteinExistence type="predicted"/>
<keyword evidence="4" id="KW-1185">Reference proteome</keyword>
<dbReference type="InterPro" id="IPR050194">
    <property type="entry name" value="Glycosyltransferase_grp1"/>
</dbReference>
<dbReference type="CDD" id="cd03794">
    <property type="entry name" value="GT4_WbuB-like"/>
    <property type="match status" value="1"/>
</dbReference>
<dbReference type="Gene3D" id="3.40.50.2000">
    <property type="entry name" value="Glycogen Phosphorylase B"/>
    <property type="match status" value="2"/>
</dbReference>
<comment type="caution">
    <text evidence="3">The sequence shown here is derived from an EMBL/GenBank/DDBJ whole genome shotgun (WGS) entry which is preliminary data.</text>
</comment>